<dbReference type="Pfam" id="PF06962">
    <property type="entry name" value="rRNA_methylase"/>
    <property type="match status" value="1"/>
</dbReference>
<dbReference type="AlphaFoldDB" id="A0A942UWM6"/>
<protein>
    <submittedName>
        <fullName evidence="1">Class I SAM-dependent methyltransferase</fullName>
    </submittedName>
</protein>
<evidence type="ECO:0000313" key="1">
    <source>
        <dbReference type="EMBL" id="MBS4539953.1"/>
    </source>
</evidence>
<dbReference type="Gene3D" id="3.40.50.150">
    <property type="entry name" value="Vaccinia Virus protein VP39"/>
    <property type="match status" value="1"/>
</dbReference>
<organism evidence="1 2">
    <name type="scientific">Anaeromonas frigoriresistens</name>
    <dbReference type="NCBI Taxonomy" id="2683708"/>
    <lineage>
        <taxon>Bacteria</taxon>
        <taxon>Bacillati</taxon>
        <taxon>Bacillota</taxon>
        <taxon>Tissierellia</taxon>
        <taxon>Tissierellales</taxon>
        <taxon>Thermohalobacteraceae</taxon>
        <taxon>Anaeromonas</taxon>
    </lineage>
</organism>
<dbReference type="GO" id="GO:0032259">
    <property type="term" value="P:methylation"/>
    <property type="evidence" value="ECO:0007669"/>
    <property type="project" value="UniProtKB-KW"/>
</dbReference>
<dbReference type="CDD" id="cd02440">
    <property type="entry name" value="AdoMet_MTases"/>
    <property type="match status" value="1"/>
</dbReference>
<keyword evidence="2" id="KW-1185">Reference proteome</keyword>
<evidence type="ECO:0000313" key="2">
    <source>
        <dbReference type="Proteomes" id="UP000724672"/>
    </source>
</evidence>
<dbReference type="Proteomes" id="UP000724672">
    <property type="component" value="Unassembled WGS sequence"/>
</dbReference>
<accession>A0A942UWM6</accession>
<comment type="caution">
    <text evidence="1">The sequence shown here is derived from an EMBL/GenBank/DDBJ whole genome shotgun (WGS) entry which is preliminary data.</text>
</comment>
<dbReference type="SUPFAM" id="SSF53335">
    <property type="entry name" value="S-adenosyl-L-methionine-dependent methyltransferases"/>
    <property type="match status" value="1"/>
</dbReference>
<dbReference type="GO" id="GO:0008168">
    <property type="term" value="F:methyltransferase activity"/>
    <property type="evidence" value="ECO:0007669"/>
    <property type="project" value="UniProtKB-KW"/>
</dbReference>
<keyword evidence="1" id="KW-0808">Transferase</keyword>
<dbReference type="PANTHER" id="PTHR35276:SF1">
    <property type="entry name" value="TRNA (MNM(5)S(2)U34)-METHYLTRANSFERASE, CHLOROPLASTIC"/>
    <property type="match status" value="1"/>
</dbReference>
<dbReference type="PANTHER" id="PTHR35276">
    <property type="entry name" value="S-ADENOSYL-L-METHIONINE-DEPENDENT METHYLTRANSFERASES SUPERFAMILY PROTEIN"/>
    <property type="match status" value="1"/>
</dbReference>
<reference evidence="1" key="1">
    <citation type="submission" date="2019-12" db="EMBL/GenBank/DDBJ databases">
        <title>Clostridiaceae gen. nov. sp. nov., isolated from sediment in Xinjiang, China.</title>
        <authorList>
            <person name="Zhang R."/>
        </authorList>
    </citation>
    <scope>NUCLEOTIDE SEQUENCE</scope>
    <source>
        <strain evidence="1">D2Q-11</strain>
    </source>
</reference>
<proteinExistence type="predicted"/>
<name>A0A942UWM6_9FIRM</name>
<dbReference type="EMBL" id="WSFT01000053">
    <property type="protein sequence ID" value="MBS4539953.1"/>
    <property type="molecule type" value="Genomic_DNA"/>
</dbReference>
<keyword evidence="1" id="KW-0489">Methyltransferase</keyword>
<sequence length="189" mass="21233">MSKRLLTKATDLAKHVIDIKLQKGMTAVDATIGNGNDTLELAKRVGSNGKVYGFDIQKVAIDSSKELLEKNNLLDRVELICDSHERISEYINDKIDLAIFNLGYLPSGDHSIITKPNTTLKGIESVLYSLKENGILIVVVYYGHSGGKEEKIAVEKYLNKLDQRKFTVMKMDFINQINNPPFIFCIEKI</sequence>
<dbReference type="InterPro" id="IPR010719">
    <property type="entry name" value="MnmM_MeTrfase"/>
</dbReference>
<dbReference type="InterPro" id="IPR029063">
    <property type="entry name" value="SAM-dependent_MTases_sf"/>
</dbReference>
<dbReference type="RefSeq" id="WP_203367858.1">
    <property type="nucleotide sequence ID" value="NZ_WSFT01000053.1"/>
</dbReference>
<gene>
    <name evidence="1" type="ORF">GOQ27_15865</name>
</gene>